<reference evidence="2 3" key="1">
    <citation type="submission" date="2018-08" db="EMBL/GenBank/DDBJ databases">
        <title>Microbacterium oxydans strain HG3.</title>
        <authorList>
            <person name="ORTET P."/>
        </authorList>
    </citation>
    <scope>NUCLEOTIDE SEQUENCE [LARGE SCALE GENOMIC DNA]</scope>
    <source>
        <strain evidence="2 3">HG3</strain>
    </source>
</reference>
<dbReference type="Proteomes" id="UP000274841">
    <property type="component" value="Chromosome"/>
</dbReference>
<organism evidence="2 3">
    <name type="scientific">Microbacterium oxydans</name>
    <dbReference type="NCBI Taxonomy" id="82380"/>
    <lineage>
        <taxon>Bacteria</taxon>
        <taxon>Bacillati</taxon>
        <taxon>Actinomycetota</taxon>
        <taxon>Actinomycetes</taxon>
        <taxon>Micrococcales</taxon>
        <taxon>Microbacteriaceae</taxon>
        <taxon>Microbacterium</taxon>
    </lineage>
</organism>
<name>A0A3S9WIU2_9MICO</name>
<gene>
    <name evidence="2" type="ORF">CVS54_01351</name>
</gene>
<dbReference type="InterPro" id="IPR023210">
    <property type="entry name" value="NADP_OxRdtase_dom"/>
</dbReference>
<evidence type="ECO:0000313" key="3">
    <source>
        <dbReference type="Proteomes" id="UP000274841"/>
    </source>
</evidence>
<accession>A0A3S9WIU2</accession>
<dbReference type="Pfam" id="PF00248">
    <property type="entry name" value="Aldo_ket_red"/>
    <property type="match status" value="1"/>
</dbReference>
<dbReference type="InterPro" id="IPR036812">
    <property type="entry name" value="NAD(P)_OxRdtase_dom_sf"/>
</dbReference>
<dbReference type="KEGG" id="moy:CVS54_01351"/>
<dbReference type="AlphaFoldDB" id="A0A3S9WIU2"/>
<evidence type="ECO:0000313" key="2">
    <source>
        <dbReference type="EMBL" id="AZS40032.1"/>
    </source>
</evidence>
<dbReference type="PANTHER" id="PTHR43364">
    <property type="entry name" value="NADH-SPECIFIC METHYLGLYOXAL REDUCTASE-RELATED"/>
    <property type="match status" value="1"/>
</dbReference>
<dbReference type="EMBL" id="CP031422">
    <property type="protein sequence ID" value="AZS40032.1"/>
    <property type="molecule type" value="Genomic_DNA"/>
</dbReference>
<dbReference type="Gene3D" id="3.20.20.100">
    <property type="entry name" value="NADP-dependent oxidoreductase domain"/>
    <property type="match status" value="1"/>
</dbReference>
<dbReference type="GO" id="GO:0005829">
    <property type="term" value="C:cytosol"/>
    <property type="evidence" value="ECO:0007669"/>
    <property type="project" value="TreeGrafter"/>
</dbReference>
<feature type="domain" description="NADP-dependent oxidoreductase" evidence="1">
    <location>
        <begin position="10"/>
        <end position="67"/>
    </location>
</feature>
<dbReference type="SUPFAM" id="SSF51430">
    <property type="entry name" value="NAD(P)-linked oxidoreductase"/>
    <property type="match status" value="1"/>
</dbReference>
<protein>
    <recommendedName>
        <fullName evidence="1">NADP-dependent oxidoreductase domain-containing protein</fullName>
    </recommendedName>
</protein>
<evidence type="ECO:0000259" key="1">
    <source>
        <dbReference type="Pfam" id="PF00248"/>
    </source>
</evidence>
<dbReference type="PANTHER" id="PTHR43364:SF6">
    <property type="entry name" value="OXIDOREDUCTASE-RELATED"/>
    <property type="match status" value="1"/>
</dbReference>
<sequence>MTTRNAPASPLVLGAMSFGTLVDEDTSFALLDRFVERGGTWIDTADCYSFWASESGHGGASEEVIGR</sequence>
<dbReference type="InterPro" id="IPR050523">
    <property type="entry name" value="AKR_Detox_Biosynth"/>
</dbReference>
<proteinExistence type="predicted"/>